<reference evidence="1 2" key="2">
    <citation type="journal article" date="2022" name="Mol. Ecol. Resour.">
        <title>The genomes of chicory, endive, great burdock and yacon provide insights into Asteraceae paleo-polyploidization history and plant inulin production.</title>
        <authorList>
            <person name="Fan W."/>
            <person name="Wang S."/>
            <person name="Wang H."/>
            <person name="Wang A."/>
            <person name="Jiang F."/>
            <person name="Liu H."/>
            <person name="Zhao H."/>
            <person name="Xu D."/>
            <person name="Zhang Y."/>
        </authorList>
    </citation>
    <scope>NUCLEOTIDE SEQUENCE [LARGE SCALE GENOMIC DNA]</scope>
    <source>
        <strain evidence="2">cv. Yunnan</strain>
        <tissue evidence="1">Leaves</tissue>
    </source>
</reference>
<dbReference type="Proteomes" id="UP001056120">
    <property type="component" value="Linkage Group LG12"/>
</dbReference>
<accession>A0ACB9HEI2</accession>
<protein>
    <submittedName>
        <fullName evidence="1">Uncharacterized protein</fullName>
    </submittedName>
</protein>
<name>A0ACB9HEI2_9ASTR</name>
<keyword evidence="2" id="KW-1185">Reference proteome</keyword>
<sequence>MDVQIITQLKAFLFSFINIYRSLNLTWRWLKQMMNETNPTGSELASTSESKPLGVISTDLQEQQQQEEVNTQAASLANTRRLTPNLPKRYLFAGPRENYLKIGIHLYEASIKCDWKAAKAILDKKPELIRYSITENGETALHIAASVKRSSKQVENFVKNLVDLMEKENLELENENFNTALYLAAVAGNIKTVKIMVEKNRALVAIPGAGKMMMPLYAAALFGNYEVVKYLYECSKELRDDGWTPQNRGWLLEKCVEADMFDVALKIVKHYPQLGSRFQVLDILARKPAAFSKTKSNIIKRSINSVFALIGLTVEAYEKESKALQLLKFIWKDIAKKPKNEIDSILRGQPDSVKREKLTSERAVQVLHLKNLIYEHIDKLEIETHNIITGPSDASKQDIRSASGLHDQALQLEKLISKHLVNMHVETQNLVKQENKTVSDKRDKVSELKYAERTIMVQGSKEYDPPFL</sequence>
<proteinExistence type="predicted"/>
<comment type="caution">
    <text evidence="1">The sequence shown here is derived from an EMBL/GenBank/DDBJ whole genome shotgun (WGS) entry which is preliminary data.</text>
</comment>
<evidence type="ECO:0000313" key="2">
    <source>
        <dbReference type="Proteomes" id="UP001056120"/>
    </source>
</evidence>
<dbReference type="EMBL" id="CM042029">
    <property type="protein sequence ID" value="KAI3794303.1"/>
    <property type="molecule type" value="Genomic_DNA"/>
</dbReference>
<evidence type="ECO:0000313" key="1">
    <source>
        <dbReference type="EMBL" id="KAI3794303.1"/>
    </source>
</evidence>
<organism evidence="1 2">
    <name type="scientific">Smallanthus sonchifolius</name>
    <dbReference type="NCBI Taxonomy" id="185202"/>
    <lineage>
        <taxon>Eukaryota</taxon>
        <taxon>Viridiplantae</taxon>
        <taxon>Streptophyta</taxon>
        <taxon>Embryophyta</taxon>
        <taxon>Tracheophyta</taxon>
        <taxon>Spermatophyta</taxon>
        <taxon>Magnoliopsida</taxon>
        <taxon>eudicotyledons</taxon>
        <taxon>Gunneridae</taxon>
        <taxon>Pentapetalae</taxon>
        <taxon>asterids</taxon>
        <taxon>campanulids</taxon>
        <taxon>Asterales</taxon>
        <taxon>Asteraceae</taxon>
        <taxon>Asteroideae</taxon>
        <taxon>Heliantheae alliance</taxon>
        <taxon>Millerieae</taxon>
        <taxon>Smallanthus</taxon>
    </lineage>
</organism>
<reference evidence="2" key="1">
    <citation type="journal article" date="2022" name="Mol. Ecol. Resour.">
        <title>The genomes of chicory, endive, great burdock and yacon provide insights into Asteraceae palaeo-polyploidization history and plant inulin production.</title>
        <authorList>
            <person name="Fan W."/>
            <person name="Wang S."/>
            <person name="Wang H."/>
            <person name="Wang A."/>
            <person name="Jiang F."/>
            <person name="Liu H."/>
            <person name="Zhao H."/>
            <person name="Xu D."/>
            <person name="Zhang Y."/>
        </authorList>
    </citation>
    <scope>NUCLEOTIDE SEQUENCE [LARGE SCALE GENOMIC DNA]</scope>
    <source>
        <strain evidence="2">cv. Yunnan</strain>
    </source>
</reference>
<gene>
    <name evidence="1" type="ORF">L1987_36932</name>
</gene>